<dbReference type="Gene3D" id="1.20.1330.10">
    <property type="entry name" value="f41 fragment of flagellin, N-terminal domain"/>
    <property type="match status" value="1"/>
</dbReference>
<evidence type="ECO:0000256" key="3">
    <source>
        <dbReference type="ARBA" id="ARBA00005709"/>
    </source>
</evidence>
<keyword evidence="4" id="KW-0975">Bacterial flagellum</keyword>
<dbReference type="Pfam" id="PF00669">
    <property type="entry name" value="Flagellin_N"/>
    <property type="match status" value="1"/>
</dbReference>
<feature type="coiled-coil region" evidence="5">
    <location>
        <begin position="52"/>
        <end position="86"/>
    </location>
</feature>
<dbReference type="InterPro" id="IPR001029">
    <property type="entry name" value="Flagellin_N"/>
</dbReference>
<feature type="domain" description="Flagellin N-terminal" evidence="6">
    <location>
        <begin position="9"/>
        <end position="141"/>
    </location>
</feature>
<evidence type="ECO:0000256" key="4">
    <source>
        <dbReference type="ARBA" id="ARBA00023143"/>
    </source>
</evidence>
<evidence type="ECO:0000256" key="1">
    <source>
        <dbReference type="ARBA" id="ARBA00004365"/>
    </source>
</evidence>
<comment type="caution">
    <text evidence="7">The sequence shown here is derived from an EMBL/GenBank/DDBJ whole genome shotgun (WGS) entry which is preliminary data.</text>
</comment>
<dbReference type="EMBL" id="JAXCLA010000008">
    <property type="protein sequence ID" value="MDY0747411.1"/>
    <property type="molecule type" value="Genomic_DNA"/>
</dbReference>
<dbReference type="InterPro" id="IPR001492">
    <property type="entry name" value="Flagellin"/>
</dbReference>
<comment type="similarity">
    <text evidence="3">Belongs to the bacterial flagellin family.</text>
</comment>
<reference evidence="7 8" key="1">
    <citation type="submission" date="2023-11" db="EMBL/GenBank/DDBJ databases">
        <title>Paucibacter sp. nov., isolated from fresh soil in Korea.</title>
        <authorList>
            <person name="Le N.T.T."/>
        </authorList>
    </citation>
    <scope>NUCLEOTIDE SEQUENCE [LARGE SCALE GENOMIC DNA]</scope>
    <source>
        <strain evidence="7 8">R3-3</strain>
    </source>
</reference>
<dbReference type="PANTHER" id="PTHR42792">
    <property type="entry name" value="FLAGELLIN"/>
    <property type="match status" value="1"/>
</dbReference>
<evidence type="ECO:0000259" key="6">
    <source>
        <dbReference type="Pfam" id="PF00669"/>
    </source>
</evidence>
<protein>
    <submittedName>
        <fullName evidence="7">Flagellar hook-associated protein FlgL</fullName>
    </submittedName>
</protein>
<organism evidence="7 8">
    <name type="scientific">Roseateles agri</name>
    <dbReference type="NCBI Taxonomy" id="3098619"/>
    <lineage>
        <taxon>Bacteria</taxon>
        <taxon>Pseudomonadati</taxon>
        <taxon>Pseudomonadota</taxon>
        <taxon>Betaproteobacteria</taxon>
        <taxon>Burkholderiales</taxon>
        <taxon>Sphaerotilaceae</taxon>
        <taxon>Roseateles</taxon>
    </lineage>
</organism>
<gene>
    <name evidence="7" type="primary">flgL</name>
    <name evidence="7" type="ORF">SNE35_23105</name>
</gene>
<keyword evidence="7" id="KW-0282">Flagellum</keyword>
<evidence type="ECO:0000256" key="5">
    <source>
        <dbReference type="SAM" id="Coils"/>
    </source>
</evidence>
<name>A0ABU5DM88_9BURK</name>
<keyword evidence="7" id="KW-0969">Cilium</keyword>
<evidence type="ECO:0000313" key="7">
    <source>
        <dbReference type="EMBL" id="MDY0747411.1"/>
    </source>
</evidence>
<proteinExistence type="inferred from homology"/>
<sequence length="292" mass="30887">MRIASTQFHATMNSALQTANSGLALVMQQMASGQRVQKPSDDTIASMRLSRLSREEASMTQYQSNIDALKSRLTNNETLLDSMKQDMLQARDLLVWAADGSNTQADLQAMAGSLDSLRDSLLHTANSQDSEGRSVFSGTATDQPTIDASFNYQGNTATQQVAVGTGVTVPANVPLPEMAALVKQLDQLSTLLKSGVTADAAHPTVAATIDLLDGTMNSVTGKIGSLGGLQNVLSTLQDNQDAISLSNKQAALTLGQLDYAEAATRLNSYTLAVQATQKAYGRVSGLSLFNVL</sequence>
<dbReference type="NCBIfam" id="TIGR02550">
    <property type="entry name" value="flagell_flgL"/>
    <property type="match status" value="1"/>
</dbReference>
<dbReference type="PANTHER" id="PTHR42792:SF1">
    <property type="entry name" value="FLAGELLAR HOOK-ASSOCIATED PROTEIN 3"/>
    <property type="match status" value="1"/>
</dbReference>
<dbReference type="SUPFAM" id="SSF64518">
    <property type="entry name" value="Phase 1 flagellin"/>
    <property type="match status" value="1"/>
</dbReference>
<keyword evidence="7" id="KW-0966">Cell projection</keyword>
<keyword evidence="8" id="KW-1185">Reference proteome</keyword>
<comment type="subcellular location">
    <subcellularLocation>
        <location evidence="1">Bacterial flagellum</location>
    </subcellularLocation>
    <subcellularLocation>
        <location evidence="2">Secreted</location>
    </subcellularLocation>
</comment>
<dbReference type="RefSeq" id="WP_320425381.1">
    <property type="nucleotide sequence ID" value="NZ_JAXCLA010000008.1"/>
</dbReference>
<accession>A0ABU5DM88</accession>
<evidence type="ECO:0000256" key="2">
    <source>
        <dbReference type="ARBA" id="ARBA00004613"/>
    </source>
</evidence>
<dbReference type="InterPro" id="IPR013384">
    <property type="entry name" value="Flagell_FlgL"/>
</dbReference>
<dbReference type="Proteomes" id="UP001285263">
    <property type="component" value="Unassembled WGS sequence"/>
</dbReference>
<evidence type="ECO:0000313" key="8">
    <source>
        <dbReference type="Proteomes" id="UP001285263"/>
    </source>
</evidence>
<keyword evidence="5" id="KW-0175">Coiled coil</keyword>